<proteinExistence type="predicted"/>
<evidence type="ECO:0000313" key="2">
    <source>
        <dbReference type="EMBL" id="QUO40557.1"/>
    </source>
</evidence>
<dbReference type="Proteomes" id="UP000677234">
    <property type="component" value="Chromosome"/>
</dbReference>
<protein>
    <submittedName>
        <fullName evidence="1">DUF2877 domain-containing protein</fullName>
    </submittedName>
</protein>
<dbReference type="EMBL" id="CP073708">
    <property type="protein sequence ID" value="QUO40557.1"/>
    <property type="molecule type" value="Genomic_DNA"/>
</dbReference>
<dbReference type="EMBL" id="CP066308">
    <property type="protein sequence ID" value="QQE73475.1"/>
    <property type="molecule type" value="Genomic_DNA"/>
</dbReference>
<accession>A0A7T5EJ36</accession>
<dbReference type="Proteomes" id="UP000595847">
    <property type="component" value="Chromosome"/>
</dbReference>
<dbReference type="InterPro" id="IPR021530">
    <property type="entry name" value="AllH-like"/>
</dbReference>
<dbReference type="KEGG" id="bcop:JD108_16475"/>
<reference evidence="1 3" key="1">
    <citation type="submission" date="2020-12" db="EMBL/GenBank/DDBJ databases">
        <title>strain FJAT-54423T represents a novel species of the genus Brevibacillus.</title>
        <authorList>
            <person name="Tang R."/>
        </authorList>
    </citation>
    <scope>NUCLEOTIDE SEQUENCE [LARGE SCALE GENOMIC DNA]</scope>
    <source>
        <strain evidence="1 3">FJAT-54423</strain>
    </source>
</reference>
<dbReference type="AlphaFoldDB" id="A0A7T5EJ36"/>
<evidence type="ECO:0000313" key="3">
    <source>
        <dbReference type="Proteomes" id="UP000595847"/>
    </source>
</evidence>
<organism evidence="1 3">
    <name type="scientific">Brevibacillus composti</name>
    <dbReference type="NCBI Taxonomy" id="2796470"/>
    <lineage>
        <taxon>Bacteria</taxon>
        <taxon>Bacillati</taxon>
        <taxon>Bacillota</taxon>
        <taxon>Bacilli</taxon>
        <taxon>Bacillales</taxon>
        <taxon>Paenibacillaceae</taxon>
        <taxon>Brevibacillus</taxon>
    </lineage>
</organism>
<dbReference type="Pfam" id="PF11392">
    <property type="entry name" value="AllH"/>
    <property type="match status" value="1"/>
</dbReference>
<sequence>MFATSANLQFGNRLVHVGISRHGELPYGILLGDQQMETVLDRITLGERVDWERDKQVLSFQAGLAISLTSGVPFSSVPRSHSICRERIRRNAAALIEVLAAEGSITGFGVSAEDAALCLFGLQQEPGEFCSLAAELKAAWPSSDPHLIEKVLRKVIGRGQGLTPSGDDLLLGCLIGAVVTGTKPDAFTDVLRSLLQAEGRRLTTDVSLEYLLHATEDRFGSRLRNLAHEVFAGEGTTLSRALRELLEIGHTSGTDTATGLLLWISLSTGDERIGETNRIGCTRGQRDSAAETGSNLPKSV</sequence>
<name>A0A7T5EJ36_9BACL</name>
<evidence type="ECO:0000313" key="4">
    <source>
        <dbReference type="Proteomes" id="UP000677234"/>
    </source>
</evidence>
<keyword evidence="4" id="KW-1185">Reference proteome</keyword>
<evidence type="ECO:0000313" key="1">
    <source>
        <dbReference type="EMBL" id="QQE73475.1"/>
    </source>
</evidence>
<dbReference type="RefSeq" id="WP_198827083.1">
    <property type="nucleotide sequence ID" value="NZ_CP066308.1"/>
</dbReference>
<gene>
    <name evidence="1" type="ORF">JD108_16475</name>
    <name evidence="2" type="ORF">KDJ56_16420</name>
</gene>
<reference evidence="2" key="2">
    <citation type="submission" date="2021-04" db="EMBL/GenBank/DDBJ databases">
        <title>Brevibacillus composti FJAT-54423, complete genome.</title>
        <authorList>
            <person name="Tang R."/>
        </authorList>
    </citation>
    <scope>NUCLEOTIDE SEQUENCE</scope>
    <source>
        <strain evidence="2">FJAT-54424</strain>
    </source>
</reference>